<reference evidence="1 2" key="1">
    <citation type="journal article" date="2016" name="Nat. Commun.">
        <title>Thousands of microbial genomes shed light on interconnected biogeochemical processes in an aquifer system.</title>
        <authorList>
            <person name="Anantharaman K."/>
            <person name="Brown C.T."/>
            <person name="Hug L.A."/>
            <person name="Sharon I."/>
            <person name="Castelle C.J."/>
            <person name="Probst A.J."/>
            <person name="Thomas B.C."/>
            <person name="Singh A."/>
            <person name="Wilkins M.J."/>
            <person name="Karaoz U."/>
            <person name="Brodie E.L."/>
            <person name="Williams K.H."/>
            <person name="Hubbard S.S."/>
            <person name="Banfield J.F."/>
        </authorList>
    </citation>
    <scope>NUCLEOTIDE SEQUENCE [LARGE SCALE GENOMIC DNA]</scope>
</reference>
<name>A0A1F6GAI9_9PROT</name>
<dbReference type="AlphaFoldDB" id="A0A1F6GAI9"/>
<organism evidence="1 2">
    <name type="scientific">Candidatus Lambdaproteobacteria bacterium RIFOXYD2_FULL_50_16</name>
    <dbReference type="NCBI Taxonomy" id="1817772"/>
    <lineage>
        <taxon>Bacteria</taxon>
        <taxon>Pseudomonadati</taxon>
        <taxon>Pseudomonadota</taxon>
        <taxon>Candidatus Lambdaproteobacteria</taxon>
    </lineage>
</organism>
<comment type="caution">
    <text evidence="1">The sequence shown here is derived from an EMBL/GenBank/DDBJ whole genome shotgun (WGS) entry which is preliminary data.</text>
</comment>
<gene>
    <name evidence="1" type="ORF">A2527_08110</name>
</gene>
<accession>A0A1F6GAI9</accession>
<sequence length="62" mass="7357">MQYLKRVAKPKRDSRYARRVISICFDEQSLSRMQPGLKLVFAHEEPPIFIDISEEKKARTTF</sequence>
<dbReference type="Proteomes" id="UP000178449">
    <property type="component" value="Unassembled WGS sequence"/>
</dbReference>
<protein>
    <submittedName>
        <fullName evidence="1">Uncharacterized protein</fullName>
    </submittedName>
</protein>
<dbReference type="EMBL" id="MFNE01000026">
    <property type="protein sequence ID" value="OGG95125.1"/>
    <property type="molecule type" value="Genomic_DNA"/>
</dbReference>
<proteinExistence type="predicted"/>
<evidence type="ECO:0000313" key="1">
    <source>
        <dbReference type="EMBL" id="OGG95125.1"/>
    </source>
</evidence>
<evidence type="ECO:0000313" key="2">
    <source>
        <dbReference type="Proteomes" id="UP000178449"/>
    </source>
</evidence>